<dbReference type="Proteomes" id="UP000248857">
    <property type="component" value="Unassembled WGS sequence"/>
</dbReference>
<comment type="caution">
    <text evidence="2">The sequence shown here is derived from an EMBL/GenBank/DDBJ whole genome shotgun (WGS) entry which is preliminary data.</text>
</comment>
<reference evidence="2 3" key="1">
    <citation type="journal article" date="2018" name="Sci. Rep.">
        <title>A novel species of the marine cyanobacterium Acaryochloris with a unique pigment content and lifestyle.</title>
        <authorList>
            <person name="Partensky F."/>
            <person name="Six C."/>
            <person name="Ratin M."/>
            <person name="Garczarek L."/>
            <person name="Vaulot D."/>
            <person name="Probert I."/>
            <person name="Calteau A."/>
            <person name="Gourvil P."/>
            <person name="Marie D."/>
            <person name="Grebert T."/>
            <person name="Bouchier C."/>
            <person name="Le Panse S."/>
            <person name="Gachenot M."/>
            <person name="Rodriguez F."/>
            <person name="Garrido J.L."/>
        </authorList>
    </citation>
    <scope>NUCLEOTIDE SEQUENCE [LARGE SCALE GENOMIC DNA]</scope>
    <source>
        <strain evidence="2 3">RCC1774</strain>
    </source>
</reference>
<evidence type="ECO:0000313" key="3">
    <source>
        <dbReference type="Proteomes" id="UP000248857"/>
    </source>
</evidence>
<accession>A0A2W1JG36</accession>
<evidence type="ECO:0000256" key="1">
    <source>
        <dbReference type="SAM" id="MobiDB-lite"/>
    </source>
</evidence>
<name>A0A2W1JG36_9CYAN</name>
<feature type="region of interest" description="Disordered" evidence="1">
    <location>
        <begin position="43"/>
        <end position="73"/>
    </location>
</feature>
<organism evidence="2 3">
    <name type="scientific">Acaryochloris thomasi RCC1774</name>
    <dbReference type="NCBI Taxonomy" id="1764569"/>
    <lineage>
        <taxon>Bacteria</taxon>
        <taxon>Bacillati</taxon>
        <taxon>Cyanobacteriota</taxon>
        <taxon>Cyanophyceae</taxon>
        <taxon>Acaryochloridales</taxon>
        <taxon>Acaryochloridaceae</taxon>
        <taxon>Acaryochloris</taxon>
        <taxon>Acaryochloris thomasi</taxon>
    </lineage>
</organism>
<dbReference type="AlphaFoldDB" id="A0A2W1JG36"/>
<proteinExistence type="predicted"/>
<sequence length="73" mass="8103">MFSVLSMPVLSIQRDSRNIGHLSVPDDVLEELLGRLRSQRMQVSLEAQDSQKISSQAEQGEPTQPGSQLEQPV</sequence>
<protein>
    <submittedName>
        <fullName evidence="2">Uncharacterized protein</fullName>
    </submittedName>
</protein>
<evidence type="ECO:0000313" key="2">
    <source>
        <dbReference type="EMBL" id="PZD72528.1"/>
    </source>
</evidence>
<dbReference type="EMBL" id="PQWO01000010">
    <property type="protein sequence ID" value="PZD72528.1"/>
    <property type="molecule type" value="Genomic_DNA"/>
</dbReference>
<gene>
    <name evidence="2" type="ORF">C1752_03677</name>
</gene>
<keyword evidence="3" id="KW-1185">Reference proteome</keyword>